<dbReference type="STRING" id="1122133.SAMN02745157_3066"/>
<evidence type="ECO:0000256" key="3">
    <source>
        <dbReference type="ARBA" id="ARBA00023082"/>
    </source>
</evidence>
<evidence type="ECO:0000256" key="1">
    <source>
        <dbReference type="ARBA" id="ARBA00010641"/>
    </source>
</evidence>
<evidence type="ECO:0000313" key="8">
    <source>
        <dbReference type="Proteomes" id="UP000184485"/>
    </source>
</evidence>
<gene>
    <name evidence="7" type="ORF">SAMN02745157_3066</name>
</gene>
<keyword evidence="2" id="KW-0805">Transcription regulation</keyword>
<dbReference type="InterPro" id="IPR039425">
    <property type="entry name" value="RNA_pol_sigma-70-like"/>
</dbReference>
<feature type="domain" description="RNA polymerase sigma factor 70 region 4 type 2" evidence="6">
    <location>
        <begin position="92"/>
        <end position="143"/>
    </location>
</feature>
<sequence>MPALWRFALVLSRSRDTADDLVQATCVRALERAGQYEPGTRLDRWLFSILHSIWVNEVRSRKVRQGSGVIDAELALIFDGRQAIETNILAAQMLAAIGKLPEPQREAVLLVYAEGFSYQEAATFLGIPIGTIMSRLAAARGRLAELNDNSGDGDGRN</sequence>
<proteinExistence type="inferred from homology"/>
<protein>
    <submittedName>
        <fullName evidence="7">RNA polymerase sigma-70 factor, ECF subfamily</fullName>
    </submittedName>
</protein>
<dbReference type="InterPro" id="IPR007627">
    <property type="entry name" value="RNA_pol_sigma70_r2"/>
</dbReference>
<dbReference type="InterPro" id="IPR013325">
    <property type="entry name" value="RNA_pol_sigma_r2"/>
</dbReference>
<evidence type="ECO:0000313" key="7">
    <source>
        <dbReference type="EMBL" id="SHF91487.1"/>
    </source>
</evidence>
<comment type="similarity">
    <text evidence="1">Belongs to the sigma-70 factor family. ECF subfamily.</text>
</comment>
<feature type="domain" description="RNA polymerase sigma-70 region 2" evidence="5">
    <location>
        <begin position="2"/>
        <end position="62"/>
    </location>
</feature>
<dbReference type="GO" id="GO:0006352">
    <property type="term" value="P:DNA-templated transcription initiation"/>
    <property type="evidence" value="ECO:0007669"/>
    <property type="project" value="InterPro"/>
</dbReference>
<organism evidence="7 8">
    <name type="scientific">Kaistia soli DSM 19436</name>
    <dbReference type="NCBI Taxonomy" id="1122133"/>
    <lineage>
        <taxon>Bacteria</taxon>
        <taxon>Pseudomonadati</taxon>
        <taxon>Pseudomonadota</taxon>
        <taxon>Alphaproteobacteria</taxon>
        <taxon>Hyphomicrobiales</taxon>
        <taxon>Kaistiaceae</taxon>
        <taxon>Kaistia</taxon>
    </lineage>
</organism>
<keyword evidence="8" id="KW-1185">Reference proteome</keyword>
<keyword evidence="4" id="KW-0804">Transcription</keyword>
<accession>A0A1M5FIT2</accession>
<dbReference type="PANTHER" id="PTHR43133">
    <property type="entry name" value="RNA POLYMERASE ECF-TYPE SIGMA FACTO"/>
    <property type="match status" value="1"/>
</dbReference>
<name>A0A1M5FIT2_9HYPH</name>
<dbReference type="Gene3D" id="1.10.1740.10">
    <property type="match status" value="1"/>
</dbReference>
<dbReference type="Proteomes" id="UP000184485">
    <property type="component" value="Unassembled WGS sequence"/>
</dbReference>
<evidence type="ECO:0000259" key="6">
    <source>
        <dbReference type="Pfam" id="PF08281"/>
    </source>
</evidence>
<dbReference type="CDD" id="cd06171">
    <property type="entry name" value="Sigma70_r4"/>
    <property type="match status" value="1"/>
</dbReference>
<dbReference type="PANTHER" id="PTHR43133:SF25">
    <property type="entry name" value="RNA POLYMERASE SIGMA FACTOR RFAY-RELATED"/>
    <property type="match status" value="1"/>
</dbReference>
<dbReference type="GO" id="GO:0003677">
    <property type="term" value="F:DNA binding"/>
    <property type="evidence" value="ECO:0007669"/>
    <property type="project" value="InterPro"/>
</dbReference>
<dbReference type="GO" id="GO:0016987">
    <property type="term" value="F:sigma factor activity"/>
    <property type="evidence" value="ECO:0007669"/>
    <property type="project" value="UniProtKB-KW"/>
</dbReference>
<evidence type="ECO:0000256" key="2">
    <source>
        <dbReference type="ARBA" id="ARBA00023015"/>
    </source>
</evidence>
<dbReference type="Pfam" id="PF04542">
    <property type="entry name" value="Sigma70_r2"/>
    <property type="match status" value="1"/>
</dbReference>
<dbReference type="Gene3D" id="1.10.10.10">
    <property type="entry name" value="Winged helix-like DNA-binding domain superfamily/Winged helix DNA-binding domain"/>
    <property type="match status" value="1"/>
</dbReference>
<dbReference type="NCBIfam" id="TIGR02937">
    <property type="entry name" value="sigma70-ECF"/>
    <property type="match status" value="1"/>
</dbReference>
<dbReference type="InterPro" id="IPR013324">
    <property type="entry name" value="RNA_pol_sigma_r3/r4-like"/>
</dbReference>
<dbReference type="InterPro" id="IPR014284">
    <property type="entry name" value="RNA_pol_sigma-70_dom"/>
</dbReference>
<reference evidence="7 8" key="1">
    <citation type="submission" date="2016-11" db="EMBL/GenBank/DDBJ databases">
        <authorList>
            <person name="Jaros S."/>
            <person name="Januszkiewicz K."/>
            <person name="Wedrychowicz H."/>
        </authorList>
    </citation>
    <scope>NUCLEOTIDE SEQUENCE [LARGE SCALE GENOMIC DNA]</scope>
    <source>
        <strain evidence="7 8">DSM 19436</strain>
    </source>
</reference>
<dbReference type="SUPFAM" id="SSF88946">
    <property type="entry name" value="Sigma2 domain of RNA polymerase sigma factors"/>
    <property type="match status" value="1"/>
</dbReference>
<dbReference type="AlphaFoldDB" id="A0A1M5FIT2"/>
<dbReference type="InterPro" id="IPR036388">
    <property type="entry name" value="WH-like_DNA-bd_sf"/>
</dbReference>
<dbReference type="InterPro" id="IPR013249">
    <property type="entry name" value="RNA_pol_sigma70_r4_t2"/>
</dbReference>
<dbReference type="SUPFAM" id="SSF88659">
    <property type="entry name" value="Sigma3 and sigma4 domains of RNA polymerase sigma factors"/>
    <property type="match status" value="1"/>
</dbReference>
<dbReference type="Pfam" id="PF08281">
    <property type="entry name" value="Sigma70_r4_2"/>
    <property type="match status" value="1"/>
</dbReference>
<dbReference type="EMBL" id="FQUP01000003">
    <property type="protein sequence ID" value="SHF91487.1"/>
    <property type="molecule type" value="Genomic_DNA"/>
</dbReference>
<evidence type="ECO:0000259" key="5">
    <source>
        <dbReference type="Pfam" id="PF04542"/>
    </source>
</evidence>
<evidence type="ECO:0000256" key="4">
    <source>
        <dbReference type="ARBA" id="ARBA00023163"/>
    </source>
</evidence>
<keyword evidence="3" id="KW-0731">Sigma factor</keyword>